<dbReference type="EMBL" id="JAOVZR010000001">
    <property type="protein sequence ID" value="MCY0148282.1"/>
    <property type="molecule type" value="Genomic_DNA"/>
</dbReference>
<keyword evidence="3" id="KW-1185">Reference proteome</keyword>
<keyword evidence="1" id="KW-0472">Membrane</keyword>
<keyword evidence="1" id="KW-0812">Transmembrane</keyword>
<accession>A0ABT3Z917</accession>
<keyword evidence="1" id="KW-1133">Transmembrane helix</keyword>
<protein>
    <submittedName>
        <fullName evidence="2">Uncharacterized protein</fullName>
    </submittedName>
</protein>
<proteinExistence type="predicted"/>
<reference evidence="2" key="1">
    <citation type="submission" date="2022-10" db="EMBL/GenBank/DDBJ databases">
        <title>Hoeflea sp. G2-23, isolated from marine algae.</title>
        <authorList>
            <person name="Kristyanto S."/>
            <person name="Kim J.M."/>
            <person name="Jeon C.O."/>
        </authorList>
    </citation>
    <scope>NUCLEOTIDE SEQUENCE</scope>
    <source>
        <strain evidence="2">G2-23</strain>
    </source>
</reference>
<gene>
    <name evidence="2" type="ORF">OEG84_11315</name>
</gene>
<comment type="caution">
    <text evidence="2">The sequence shown here is derived from an EMBL/GenBank/DDBJ whole genome shotgun (WGS) entry which is preliminary data.</text>
</comment>
<evidence type="ECO:0000256" key="1">
    <source>
        <dbReference type="SAM" id="Phobius"/>
    </source>
</evidence>
<feature type="transmembrane region" description="Helical" evidence="1">
    <location>
        <begin position="104"/>
        <end position="121"/>
    </location>
</feature>
<name>A0ABT3Z917_9HYPH</name>
<evidence type="ECO:0000313" key="3">
    <source>
        <dbReference type="Proteomes" id="UP001073227"/>
    </source>
</evidence>
<organism evidence="2 3">
    <name type="scientific">Hoeflea algicola</name>
    <dbReference type="NCBI Taxonomy" id="2983763"/>
    <lineage>
        <taxon>Bacteria</taxon>
        <taxon>Pseudomonadati</taxon>
        <taxon>Pseudomonadota</taxon>
        <taxon>Alphaproteobacteria</taxon>
        <taxon>Hyphomicrobiales</taxon>
        <taxon>Rhizobiaceae</taxon>
        <taxon>Hoeflea</taxon>
    </lineage>
</organism>
<sequence length="122" mass="13731">MKRVSPELELVRLWHDLMENSKWRPFSLRSRSSSVLGSCEGLHSGSSAWSIRRVIAGLQGDPPYQDQRVWSFQRTLPKGAANGAVTAKGRESAMLRINVARIDAVRLFTVVMLLFFGFGILR</sequence>
<dbReference type="RefSeq" id="WP_267653853.1">
    <property type="nucleotide sequence ID" value="NZ_JAOVZR010000001.1"/>
</dbReference>
<evidence type="ECO:0000313" key="2">
    <source>
        <dbReference type="EMBL" id="MCY0148282.1"/>
    </source>
</evidence>
<dbReference type="Proteomes" id="UP001073227">
    <property type="component" value="Unassembled WGS sequence"/>
</dbReference>